<dbReference type="EMBL" id="NTME01000001">
    <property type="protein sequence ID" value="PBJ97156.1"/>
    <property type="molecule type" value="Genomic_DNA"/>
</dbReference>
<protein>
    <submittedName>
        <fullName evidence="1">Insulinase family protein</fullName>
    </submittedName>
</protein>
<dbReference type="Pfam" id="PF00675">
    <property type="entry name" value="Peptidase_M16"/>
    <property type="match status" value="1"/>
</dbReference>
<dbReference type="GO" id="GO:0046872">
    <property type="term" value="F:metal ion binding"/>
    <property type="evidence" value="ECO:0007669"/>
    <property type="project" value="InterPro"/>
</dbReference>
<dbReference type="RefSeq" id="WP_023663003.1">
    <property type="nucleotide sequence ID" value="NZ_CP010359.1"/>
</dbReference>
<sequence length="457" mass="49438">MNDKIASIPQPAVANGSHSGLVSVQGVDLDQLETPQTQVQAWTTEAGTGVKFVEARGLPIVDVVLRFKAGTAQDTLQPGLAALTLYMLDEGSRRYTSARQAEGMERLGAIMEKQIRLEHATLSLRSVSTKTILAPALDLFTDLVANPAFPAPALEKIKRQFVQHNASRERRPRLRARSEAFRHLFQGHPYGNPLGSTIQGVNAVSPEDLRAFHQRAYSASNLEMVLVGDLALSEAQAIAQQISQALPQGWSAADLPAVPEATHATINVEQPGNSSAVLLALPMNVPANDPDFPAIVLASEVLASGLESRLMVELRQRRGLTYGIYSRASPLSAGGLFTIEWDIAPRYVQCSQELVATLLCDFIEQGPTKAELQLACKQLAGQLLRGVAQNNSLAALLTEITHQHQPADHLNSYIERIGRLSPADICAAMQDRLDLNCEVLVSVGPRVDQQPLPATDQ</sequence>
<dbReference type="InterPro" id="IPR011249">
    <property type="entry name" value="Metalloenz_LuxS/M16"/>
</dbReference>
<evidence type="ECO:0000313" key="2">
    <source>
        <dbReference type="Proteomes" id="UP000218102"/>
    </source>
</evidence>
<dbReference type="InterPro" id="IPR011765">
    <property type="entry name" value="Pept_M16_N"/>
</dbReference>
<accession>A0A099N860</accession>
<dbReference type="Gene3D" id="3.30.830.10">
    <property type="entry name" value="Metalloenzyme, LuxS/M16 peptidase-like"/>
    <property type="match status" value="2"/>
</dbReference>
<evidence type="ECO:0000313" key="1">
    <source>
        <dbReference type="EMBL" id="PBJ97156.1"/>
    </source>
</evidence>
<dbReference type="PANTHER" id="PTHR11851">
    <property type="entry name" value="METALLOPROTEASE"/>
    <property type="match status" value="1"/>
</dbReference>
<dbReference type="InterPro" id="IPR007863">
    <property type="entry name" value="Peptidase_M16_C"/>
</dbReference>
<reference evidence="1 2" key="1">
    <citation type="submission" date="2017-09" db="EMBL/GenBank/DDBJ databases">
        <authorList>
            <person name="Ehlers B."/>
            <person name="Leendertz F.H."/>
        </authorList>
    </citation>
    <scope>NUCLEOTIDE SEQUENCE [LARGE SCALE GENOMIC DNA]</scope>
    <source>
        <strain evidence="1 2">DJ-1</strain>
    </source>
</reference>
<dbReference type="PANTHER" id="PTHR11851:SF224">
    <property type="entry name" value="PROCESSING PROTEASE"/>
    <property type="match status" value="1"/>
</dbReference>
<comment type="caution">
    <text evidence="1">The sequence shown here is derived from an EMBL/GenBank/DDBJ whole genome shotgun (WGS) entry which is preliminary data.</text>
</comment>
<dbReference type="SUPFAM" id="SSF63411">
    <property type="entry name" value="LuxS/MPP-like metallohydrolase"/>
    <property type="match status" value="2"/>
</dbReference>
<name>A0A099N860_PSEDL</name>
<proteinExistence type="predicted"/>
<dbReference type="Pfam" id="PF05193">
    <property type="entry name" value="Peptidase_M16_C"/>
    <property type="match status" value="1"/>
</dbReference>
<dbReference type="InterPro" id="IPR050361">
    <property type="entry name" value="MPP/UQCRC_Complex"/>
</dbReference>
<dbReference type="AlphaFoldDB" id="A0A099N860"/>
<gene>
    <name evidence="1" type="ORF">CMV24_00105</name>
</gene>
<dbReference type="KEGG" id="ppj:RK21_05400"/>
<dbReference type="Proteomes" id="UP000218102">
    <property type="component" value="Unassembled WGS sequence"/>
</dbReference>
<organism evidence="1 2">
    <name type="scientific">Pseudomonas plecoglossicida</name>
    <dbReference type="NCBI Taxonomy" id="70775"/>
    <lineage>
        <taxon>Bacteria</taxon>
        <taxon>Pseudomonadati</taxon>
        <taxon>Pseudomonadota</taxon>
        <taxon>Gammaproteobacteria</taxon>
        <taxon>Pseudomonadales</taxon>
        <taxon>Pseudomonadaceae</taxon>
        <taxon>Pseudomonas</taxon>
    </lineage>
</organism>